<organism evidence="1 2">
    <name type="scientific">Eumeta variegata</name>
    <name type="common">Bagworm moth</name>
    <name type="synonym">Eumeta japonica</name>
    <dbReference type="NCBI Taxonomy" id="151549"/>
    <lineage>
        <taxon>Eukaryota</taxon>
        <taxon>Metazoa</taxon>
        <taxon>Ecdysozoa</taxon>
        <taxon>Arthropoda</taxon>
        <taxon>Hexapoda</taxon>
        <taxon>Insecta</taxon>
        <taxon>Pterygota</taxon>
        <taxon>Neoptera</taxon>
        <taxon>Endopterygota</taxon>
        <taxon>Lepidoptera</taxon>
        <taxon>Glossata</taxon>
        <taxon>Ditrysia</taxon>
        <taxon>Tineoidea</taxon>
        <taxon>Psychidae</taxon>
        <taxon>Oiketicinae</taxon>
        <taxon>Eumeta</taxon>
    </lineage>
</organism>
<reference evidence="1 2" key="1">
    <citation type="journal article" date="2019" name="Commun. Biol.">
        <title>The bagworm genome reveals a unique fibroin gene that provides high tensile strength.</title>
        <authorList>
            <person name="Kono N."/>
            <person name="Nakamura H."/>
            <person name="Ohtoshi R."/>
            <person name="Tomita M."/>
            <person name="Numata K."/>
            <person name="Arakawa K."/>
        </authorList>
    </citation>
    <scope>NUCLEOTIDE SEQUENCE [LARGE SCALE GENOMIC DNA]</scope>
</reference>
<comment type="caution">
    <text evidence="1">The sequence shown here is derived from an EMBL/GenBank/DDBJ whole genome shotgun (WGS) entry which is preliminary data.</text>
</comment>
<evidence type="ECO:0000313" key="2">
    <source>
        <dbReference type="Proteomes" id="UP000299102"/>
    </source>
</evidence>
<evidence type="ECO:0000313" key="1">
    <source>
        <dbReference type="EMBL" id="GBP01087.1"/>
    </source>
</evidence>
<dbReference type="AlphaFoldDB" id="A0A4C1SI83"/>
<gene>
    <name evidence="1" type="ORF">EVAR_2345_1</name>
</gene>
<name>A0A4C1SI83_EUMVA</name>
<proteinExistence type="predicted"/>
<sequence length="188" mass="20466">MTLTVTNSGIGIDSETESIFENETRIGIGNGNDTEIKNGTRVENNSGHEIRIKSVTGIGMENENGIDIDIDQYKKKNLLYVHGGGFVGFNYADKLLSKKCRTTSAGQLELYKQPPSHTERAATVHTPVITFRPQIKWKYRPITAYNPAAAPPAALAPQFPETNDISNAAAGCALVFSASFHRTSGRPK</sequence>
<dbReference type="Proteomes" id="UP000299102">
    <property type="component" value="Unassembled WGS sequence"/>
</dbReference>
<protein>
    <submittedName>
        <fullName evidence="1">Uncharacterized protein</fullName>
    </submittedName>
</protein>
<accession>A0A4C1SI83</accession>
<keyword evidence="2" id="KW-1185">Reference proteome</keyword>
<dbReference type="EMBL" id="BGZK01000007">
    <property type="protein sequence ID" value="GBP01087.1"/>
    <property type="molecule type" value="Genomic_DNA"/>
</dbReference>